<protein>
    <recommendedName>
        <fullName evidence="3">tRNA threonylcarbamoyladenosine biosynthesis protein TsaE</fullName>
    </recommendedName>
    <alternativeName>
        <fullName evidence="11">t(6)A37 threonylcarbamoyladenosine biosynthesis protein TsaE</fullName>
    </alternativeName>
</protein>
<comment type="subcellular location">
    <subcellularLocation>
        <location evidence="1">Cytoplasm</location>
    </subcellularLocation>
</comment>
<evidence type="ECO:0000256" key="4">
    <source>
        <dbReference type="ARBA" id="ARBA00022490"/>
    </source>
</evidence>
<dbReference type="GO" id="GO:0002949">
    <property type="term" value="P:tRNA threonylcarbamoyladenosine modification"/>
    <property type="evidence" value="ECO:0007669"/>
    <property type="project" value="InterPro"/>
</dbReference>
<evidence type="ECO:0000256" key="5">
    <source>
        <dbReference type="ARBA" id="ARBA00022694"/>
    </source>
</evidence>
<gene>
    <name evidence="12" type="primary">tsaE</name>
    <name evidence="12" type="ORF">EBQ10_04045</name>
</gene>
<evidence type="ECO:0000256" key="11">
    <source>
        <dbReference type="ARBA" id="ARBA00032441"/>
    </source>
</evidence>
<proteinExistence type="inferred from homology"/>
<keyword evidence="8" id="KW-0067">ATP-binding</keyword>
<keyword evidence="7" id="KW-0547">Nucleotide-binding</keyword>
<dbReference type="Gene3D" id="3.40.50.300">
    <property type="entry name" value="P-loop containing nucleotide triphosphate hydrolases"/>
    <property type="match status" value="1"/>
</dbReference>
<dbReference type="EMBL" id="CP033905">
    <property type="protein sequence ID" value="AZR06543.1"/>
    <property type="molecule type" value="Genomic_DNA"/>
</dbReference>
<evidence type="ECO:0000256" key="9">
    <source>
        <dbReference type="ARBA" id="ARBA00022842"/>
    </source>
</evidence>
<dbReference type="AlphaFoldDB" id="A0A3Q9GI44"/>
<keyword evidence="5" id="KW-0819">tRNA processing</keyword>
<dbReference type="PANTHER" id="PTHR33540:SF2">
    <property type="entry name" value="TRNA THREONYLCARBAMOYLADENOSINE BIOSYNTHESIS PROTEIN TSAE"/>
    <property type="match status" value="1"/>
</dbReference>
<evidence type="ECO:0000313" key="12">
    <source>
        <dbReference type="EMBL" id="AZR06543.1"/>
    </source>
</evidence>
<keyword evidence="9" id="KW-0460">Magnesium</keyword>
<sequence>MKLVAPTVEDIHRVGRALGESAQPGDLVMLNGPLGAGKTTMTQGIADGLEVTDHVSSPTFVIAQIHPGKYDLVHVDAYRLTSMEELDALDLDTSLADSVTVVEWGSGKVEALTGSRLEIDIERPTGADGGHVELGADEPRTLTFRPVGPRGSALAEAVYAKVADLAVDRRVG</sequence>
<dbReference type="GO" id="GO:0046872">
    <property type="term" value="F:metal ion binding"/>
    <property type="evidence" value="ECO:0007669"/>
    <property type="project" value="UniProtKB-KW"/>
</dbReference>
<name>A0A3Q9GI44_9ACTO</name>
<evidence type="ECO:0000256" key="3">
    <source>
        <dbReference type="ARBA" id="ARBA00019010"/>
    </source>
</evidence>
<evidence type="ECO:0000256" key="2">
    <source>
        <dbReference type="ARBA" id="ARBA00007599"/>
    </source>
</evidence>
<organism evidence="12 13">
    <name type="scientific">Trueperella pyogenes</name>
    <dbReference type="NCBI Taxonomy" id="1661"/>
    <lineage>
        <taxon>Bacteria</taxon>
        <taxon>Bacillati</taxon>
        <taxon>Actinomycetota</taxon>
        <taxon>Actinomycetes</taxon>
        <taxon>Actinomycetales</taxon>
        <taxon>Actinomycetaceae</taxon>
        <taxon>Trueperella</taxon>
    </lineage>
</organism>
<dbReference type="SUPFAM" id="SSF52540">
    <property type="entry name" value="P-loop containing nucleoside triphosphate hydrolases"/>
    <property type="match status" value="1"/>
</dbReference>
<keyword evidence="12" id="KW-0808">Transferase</keyword>
<comment type="similarity">
    <text evidence="2">Belongs to the TsaE family.</text>
</comment>
<dbReference type="InterPro" id="IPR027417">
    <property type="entry name" value="P-loop_NTPase"/>
</dbReference>
<dbReference type="Proteomes" id="UP000275951">
    <property type="component" value="Chromosome"/>
</dbReference>
<dbReference type="Pfam" id="PF02367">
    <property type="entry name" value="TsaE"/>
    <property type="match status" value="1"/>
</dbReference>
<evidence type="ECO:0000256" key="1">
    <source>
        <dbReference type="ARBA" id="ARBA00004496"/>
    </source>
</evidence>
<dbReference type="GO" id="GO:0016740">
    <property type="term" value="F:transferase activity"/>
    <property type="evidence" value="ECO:0007669"/>
    <property type="project" value="UniProtKB-KW"/>
</dbReference>
<dbReference type="PANTHER" id="PTHR33540">
    <property type="entry name" value="TRNA THREONYLCARBAMOYLADENOSINE BIOSYNTHESIS PROTEIN TSAE"/>
    <property type="match status" value="1"/>
</dbReference>
<evidence type="ECO:0000313" key="13">
    <source>
        <dbReference type="Proteomes" id="UP000275951"/>
    </source>
</evidence>
<evidence type="ECO:0000256" key="10">
    <source>
        <dbReference type="ARBA" id="ARBA00024908"/>
    </source>
</evidence>
<dbReference type="GO" id="GO:0005524">
    <property type="term" value="F:ATP binding"/>
    <property type="evidence" value="ECO:0007669"/>
    <property type="project" value="UniProtKB-KW"/>
</dbReference>
<accession>A0A3Q9GI44</accession>
<keyword evidence="4" id="KW-0963">Cytoplasm</keyword>
<comment type="function">
    <text evidence="10">Required for the formation of a threonylcarbamoyl group on adenosine at position 37 (t(6)A37) in tRNAs that read codons beginning with adenine. Is involved in the transfer of the threonylcarbamoyl moiety of threonylcarbamoyl-AMP (TC-AMP) to the N6 group of A37, together with TsaD and TsaB. TsaE seems to play an indirect role in the t(6)A biosynthesis pathway, possibly in regulating the core enzymatic function of TsaD.</text>
</comment>
<evidence type="ECO:0000256" key="8">
    <source>
        <dbReference type="ARBA" id="ARBA00022840"/>
    </source>
</evidence>
<dbReference type="RefSeq" id="WP_114949405.1">
    <property type="nucleotide sequence ID" value="NZ_CP033905.1"/>
</dbReference>
<keyword evidence="6" id="KW-0479">Metal-binding</keyword>
<evidence type="ECO:0000256" key="7">
    <source>
        <dbReference type="ARBA" id="ARBA00022741"/>
    </source>
</evidence>
<dbReference type="InterPro" id="IPR003442">
    <property type="entry name" value="T6A_TsaE"/>
</dbReference>
<evidence type="ECO:0000256" key="6">
    <source>
        <dbReference type="ARBA" id="ARBA00022723"/>
    </source>
</evidence>
<dbReference type="NCBIfam" id="TIGR00150">
    <property type="entry name" value="T6A_YjeE"/>
    <property type="match status" value="1"/>
</dbReference>
<dbReference type="GO" id="GO:0005737">
    <property type="term" value="C:cytoplasm"/>
    <property type="evidence" value="ECO:0007669"/>
    <property type="project" value="UniProtKB-SubCell"/>
</dbReference>
<reference evidence="12 13" key="1">
    <citation type="submission" date="2018-11" db="EMBL/GenBank/DDBJ databases">
        <title>Multidrug-resistant genes are associated with an 42-kb island TGI1 carrying a complex class 1 integron in a Trueperella pyogenes.</title>
        <authorList>
            <person name="Dong W."/>
        </authorList>
    </citation>
    <scope>NUCLEOTIDE SEQUENCE [LARGE SCALE GENOMIC DNA]</scope>
    <source>
        <strain evidence="12 13">TP4</strain>
    </source>
</reference>